<dbReference type="PANTHER" id="PTHR23428">
    <property type="entry name" value="HISTONE H2B"/>
    <property type="match status" value="1"/>
</dbReference>
<dbReference type="GO" id="GO:0000786">
    <property type="term" value="C:nucleosome"/>
    <property type="evidence" value="ECO:0007669"/>
    <property type="project" value="InterPro"/>
</dbReference>
<feature type="region of interest" description="Disordered" evidence="2">
    <location>
        <begin position="1"/>
        <end position="39"/>
    </location>
</feature>
<feature type="compositionally biased region" description="Acidic residues" evidence="2">
    <location>
        <begin position="1"/>
        <end position="15"/>
    </location>
</feature>
<evidence type="ECO:0000313" key="5">
    <source>
        <dbReference type="Proteomes" id="UP001163046"/>
    </source>
</evidence>
<reference evidence="4" key="1">
    <citation type="submission" date="2023-01" db="EMBL/GenBank/DDBJ databases">
        <title>Genome assembly of the deep-sea coral Lophelia pertusa.</title>
        <authorList>
            <person name="Herrera S."/>
            <person name="Cordes E."/>
        </authorList>
    </citation>
    <scope>NUCLEOTIDE SEQUENCE</scope>
    <source>
        <strain evidence="4">USNM1676648</strain>
        <tissue evidence="4">Polyp</tissue>
    </source>
</reference>
<protein>
    <recommendedName>
        <fullName evidence="3">Core Histone H2A/H2B/H3 domain-containing protein</fullName>
    </recommendedName>
</protein>
<accession>A0A9W9ZIZ9</accession>
<dbReference type="InterPro" id="IPR009072">
    <property type="entry name" value="Histone-fold"/>
</dbReference>
<gene>
    <name evidence="4" type="ORF">OS493_033979</name>
</gene>
<dbReference type="EMBL" id="MU825919">
    <property type="protein sequence ID" value="KAJ7382621.1"/>
    <property type="molecule type" value="Genomic_DNA"/>
</dbReference>
<dbReference type="Gene3D" id="1.10.20.10">
    <property type="entry name" value="Histone, subunit A"/>
    <property type="match status" value="1"/>
</dbReference>
<dbReference type="Proteomes" id="UP001163046">
    <property type="component" value="Unassembled WGS sequence"/>
</dbReference>
<dbReference type="SUPFAM" id="SSF47113">
    <property type="entry name" value="Histone-fold"/>
    <property type="match status" value="1"/>
</dbReference>
<proteinExistence type="inferred from homology"/>
<comment type="similarity">
    <text evidence="1">Belongs to the histone H2B family.</text>
</comment>
<dbReference type="SMART" id="SM00427">
    <property type="entry name" value="H2B"/>
    <property type="match status" value="1"/>
</dbReference>
<keyword evidence="5" id="KW-1185">Reference proteome</keyword>
<dbReference type="GO" id="GO:0003677">
    <property type="term" value="F:DNA binding"/>
    <property type="evidence" value="ECO:0007669"/>
    <property type="project" value="InterPro"/>
</dbReference>
<evidence type="ECO:0000256" key="2">
    <source>
        <dbReference type="SAM" id="MobiDB-lite"/>
    </source>
</evidence>
<comment type="caution">
    <text evidence="4">The sequence shown here is derived from an EMBL/GenBank/DDBJ whole genome shotgun (WGS) entry which is preliminary data.</text>
</comment>
<sequence length="150" mass="16679">MEREAEAEEVSDDGTSEAAAHGSESMPNKRLGRAARKTANRKRRRLLNALNGGHDDENYSVQLRKVLKELHPDIGITEKAMNIMDSFVNGLYEQLATEASRVTKALRRRTLSHREVEASVRVILPEGLAKRAMEEGNLAVVTMSTSKHAK</sequence>
<evidence type="ECO:0000313" key="4">
    <source>
        <dbReference type="EMBL" id="KAJ7382621.1"/>
    </source>
</evidence>
<dbReference type="GO" id="GO:0030527">
    <property type="term" value="F:structural constituent of chromatin"/>
    <property type="evidence" value="ECO:0007669"/>
    <property type="project" value="InterPro"/>
</dbReference>
<feature type="domain" description="Core Histone H2A/H2B/H3" evidence="3">
    <location>
        <begin position="55"/>
        <end position="121"/>
    </location>
</feature>
<dbReference type="FunFam" id="1.10.20.10:FF:000043">
    <property type="entry name" value="Histone H2B"/>
    <property type="match status" value="1"/>
</dbReference>
<dbReference type="InterPro" id="IPR007125">
    <property type="entry name" value="H2A/H2B/H3"/>
</dbReference>
<organism evidence="4 5">
    <name type="scientific">Desmophyllum pertusum</name>
    <dbReference type="NCBI Taxonomy" id="174260"/>
    <lineage>
        <taxon>Eukaryota</taxon>
        <taxon>Metazoa</taxon>
        <taxon>Cnidaria</taxon>
        <taxon>Anthozoa</taxon>
        <taxon>Hexacorallia</taxon>
        <taxon>Scleractinia</taxon>
        <taxon>Caryophylliina</taxon>
        <taxon>Caryophylliidae</taxon>
        <taxon>Desmophyllum</taxon>
    </lineage>
</organism>
<dbReference type="PRINTS" id="PR00621">
    <property type="entry name" value="HISTONEH2B"/>
</dbReference>
<dbReference type="GO" id="GO:0005634">
    <property type="term" value="C:nucleus"/>
    <property type="evidence" value="ECO:0007669"/>
    <property type="project" value="UniProtKB-ARBA"/>
</dbReference>
<evidence type="ECO:0000256" key="1">
    <source>
        <dbReference type="ARBA" id="ARBA00006846"/>
    </source>
</evidence>
<dbReference type="AlphaFoldDB" id="A0A9W9ZIZ9"/>
<dbReference type="OrthoDB" id="6017582at2759"/>
<dbReference type="GO" id="GO:0046982">
    <property type="term" value="F:protein heterodimerization activity"/>
    <property type="evidence" value="ECO:0007669"/>
    <property type="project" value="InterPro"/>
</dbReference>
<feature type="compositionally biased region" description="Basic residues" evidence="2">
    <location>
        <begin position="30"/>
        <end position="39"/>
    </location>
</feature>
<name>A0A9W9ZIZ9_9CNID</name>
<dbReference type="InterPro" id="IPR000558">
    <property type="entry name" value="Histone_H2B"/>
</dbReference>
<evidence type="ECO:0000259" key="3">
    <source>
        <dbReference type="Pfam" id="PF00125"/>
    </source>
</evidence>
<dbReference type="CDD" id="cd22910">
    <property type="entry name" value="HFD_H2B"/>
    <property type="match status" value="1"/>
</dbReference>
<dbReference type="Pfam" id="PF00125">
    <property type="entry name" value="Histone"/>
    <property type="match status" value="1"/>
</dbReference>